<comment type="caution">
    <text evidence="2">The sequence shown here is derived from an EMBL/GenBank/DDBJ whole genome shotgun (WGS) entry which is preliminary data.</text>
</comment>
<feature type="transmembrane region" description="Helical" evidence="1">
    <location>
        <begin position="55"/>
        <end position="86"/>
    </location>
</feature>
<protein>
    <submittedName>
        <fullName evidence="2">Uncharacterized protein</fullName>
    </submittedName>
</protein>
<keyword evidence="1" id="KW-0472">Membrane</keyword>
<dbReference type="EMBL" id="CASHTH010001768">
    <property type="protein sequence ID" value="CAI8019653.1"/>
    <property type="molecule type" value="Genomic_DNA"/>
</dbReference>
<keyword evidence="3" id="KW-1185">Reference proteome</keyword>
<name>A0AA35RZ65_GEOBA</name>
<evidence type="ECO:0000313" key="2">
    <source>
        <dbReference type="EMBL" id="CAI8019653.1"/>
    </source>
</evidence>
<evidence type="ECO:0000313" key="3">
    <source>
        <dbReference type="Proteomes" id="UP001174909"/>
    </source>
</evidence>
<feature type="transmembrane region" description="Helical" evidence="1">
    <location>
        <begin position="31"/>
        <end position="49"/>
    </location>
</feature>
<reference evidence="2" key="1">
    <citation type="submission" date="2023-03" db="EMBL/GenBank/DDBJ databases">
        <authorList>
            <person name="Steffen K."/>
            <person name="Cardenas P."/>
        </authorList>
    </citation>
    <scope>NUCLEOTIDE SEQUENCE</scope>
</reference>
<keyword evidence="1" id="KW-0812">Transmembrane</keyword>
<proteinExistence type="predicted"/>
<dbReference type="AlphaFoldDB" id="A0AA35RZ65"/>
<feature type="non-terminal residue" evidence="2">
    <location>
        <position position="106"/>
    </location>
</feature>
<dbReference type="Proteomes" id="UP001174909">
    <property type="component" value="Unassembled WGS sequence"/>
</dbReference>
<accession>A0AA35RZ65</accession>
<organism evidence="2 3">
    <name type="scientific">Geodia barretti</name>
    <name type="common">Barrett's horny sponge</name>
    <dbReference type="NCBI Taxonomy" id="519541"/>
    <lineage>
        <taxon>Eukaryota</taxon>
        <taxon>Metazoa</taxon>
        <taxon>Porifera</taxon>
        <taxon>Demospongiae</taxon>
        <taxon>Heteroscleromorpha</taxon>
        <taxon>Tetractinellida</taxon>
        <taxon>Astrophorina</taxon>
        <taxon>Geodiidae</taxon>
        <taxon>Geodia</taxon>
    </lineage>
</organism>
<evidence type="ECO:0000256" key="1">
    <source>
        <dbReference type="SAM" id="Phobius"/>
    </source>
</evidence>
<keyword evidence="1" id="KW-1133">Transmembrane helix</keyword>
<gene>
    <name evidence="2" type="ORF">GBAR_LOCUS11803</name>
</gene>
<sequence>RPFNRDVGIVPSLDDTYKILTRRSGKVWRNYCSLLWFVTVGMLISPASAQGNDTIISTGAIAGIAVSAALVVSIVAIVVVIVVCIGKLRGEMMHGKSSLVIFLNCL</sequence>